<dbReference type="Proteomes" id="UP000265581">
    <property type="component" value="Unassembled WGS sequence"/>
</dbReference>
<evidence type="ECO:0000256" key="5">
    <source>
        <dbReference type="ARBA" id="ARBA00022741"/>
    </source>
</evidence>
<dbReference type="InterPro" id="IPR036890">
    <property type="entry name" value="HATPase_C_sf"/>
</dbReference>
<evidence type="ECO:0000313" key="12">
    <source>
        <dbReference type="Proteomes" id="UP000265581"/>
    </source>
</evidence>
<keyword evidence="4" id="KW-0808">Transferase</keyword>
<dbReference type="RefSeq" id="WP_119704561.1">
    <property type="nucleotide sequence ID" value="NZ_JBHSOI010000002.1"/>
</dbReference>
<feature type="transmembrane region" description="Helical" evidence="9">
    <location>
        <begin position="99"/>
        <end position="119"/>
    </location>
</feature>
<evidence type="ECO:0000256" key="1">
    <source>
        <dbReference type="ARBA" id="ARBA00000085"/>
    </source>
</evidence>
<dbReference type="PANTHER" id="PTHR24421">
    <property type="entry name" value="NITRATE/NITRITE SENSOR PROTEIN NARX-RELATED"/>
    <property type="match status" value="1"/>
</dbReference>
<dbReference type="InterPro" id="IPR011712">
    <property type="entry name" value="Sig_transdc_His_kin_sub3_dim/P"/>
</dbReference>
<keyword evidence="12" id="KW-1185">Reference proteome</keyword>
<evidence type="ECO:0000256" key="6">
    <source>
        <dbReference type="ARBA" id="ARBA00022777"/>
    </source>
</evidence>
<keyword evidence="7" id="KW-0067">ATP-binding</keyword>
<dbReference type="PANTHER" id="PTHR24421:SF10">
    <property type="entry name" value="NITRATE_NITRITE SENSOR PROTEIN NARQ"/>
    <property type="match status" value="1"/>
</dbReference>
<comment type="catalytic activity">
    <reaction evidence="1">
        <text>ATP + protein L-histidine = ADP + protein N-phospho-L-histidine.</text>
        <dbReference type="EC" id="2.7.13.3"/>
    </reaction>
</comment>
<dbReference type="GO" id="GO:0046983">
    <property type="term" value="F:protein dimerization activity"/>
    <property type="evidence" value="ECO:0007669"/>
    <property type="project" value="InterPro"/>
</dbReference>
<evidence type="ECO:0000256" key="7">
    <source>
        <dbReference type="ARBA" id="ARBA00022840"/>
    </source>
</evidence>
<feature type="transmembrane region" description="Helical" evidence="9">
    <location>
        <begin position="34"/>
        <end position="53"/>
    </location>
</feature>
<proteinExistence type="predicted"/>
<feature type="transmembrane region" description="Helical" evidence="9">
    <location>
        <begin position="59"/>
        <end position="87"/>
    </location>
</feature>
<gene>
    <name evidence="11" type="ORF">DX116_12300</name>
</gene>
<protein>
    <recommendedName>
        <fullName evidence="2">histidine kinase</fullName>
        <ecNumber evidence="2">2.7.13.3</ecNumber>
    </recommendedName>
</protein>
<dbReference type="GO" id="GO:0016020">
    <property type="term" value="C:membrane"/>
    <property type="evidence" value="ECO:0007669"/>
    <property type="project" value="InterPro"/>
</dbReference>
<evidence type="ECO:0000256" key="9">
    <source>
        <dbReference type="SAM" id="Phobius"/>
    </source>
</evidence>
<dbReference type="OrthoDB" id="227596at2"/>
<evidence type="ECO:0000256" key="3">
    <source>
        <dbReference type="ARBA" id="ARBA00022553"/>
    </source>
</evidence>
<keyword evidence="8" id="KW-0902">Two-component regulatory system</keyword>
<sequence length="411" mass="44140">MTTLRAWLPDVLLGSAVAAFGIADVSYQFNATSYVTTAQWLVTLGCALSATLFRHQPGWALLAFWLTCLELVLSSTPLLAVMLVVVLVGFGTGRYGTPLVVWLSGLSIPLGAALAALVVRRDGYQVVARIYDPILSIYDGGRIGTFTLVAIGLVVFAMPWLLGLLVRSLAQTEESKEQRIAAESLQREAEAGLAQARQIADLRASQARLANDVHDVVGHSLAVILAQAESAQFLGDDQTPQIRETLQNVASSARQSLQDVRAVLSSAQSDAPTGSTTAGLDSLVDGLTRSGHDVRSEVVGQPRPLPPEIEAVAFRVLQEMLTNALRHGRRGLPVLVERHWEEQLRIEVRNAVDAVDATRVVEPDGEGGLGIDGMRRRLESVGGRLATRQRDDLEGVSFTATAWIPTRAGAS</sequence>
<evidence type="ECO:0000256" key="8">
    <source>
        <dbReference type="ARBA" id="ARBA00023012"/>
    </source>
</evidence>
<comment type="caution">
    <text evidence="11">The sequence shown here is derived from an EMBL/GenBank/DDBJ whole genome shotgun (WGS) entry which is preliminary data.</text>
</comment>
<dbReference type="AlphaFoldDB" id="A0A371P1X6"/>
<keyword evidence="9" id="KW-0472">Membrane</keyword>
<dbReference type="Pfam" id="PF07730">
    <property type="entry name" value="HisKA_3"/>
    <property type="match status" value="1"/>
</dbReference>
<evidence type="ECO:0000259" key="10">
    <source>
        <dbReference type="Pfam" id="PF07730"/>
    </source>
</evidence>
<keyword evidence="5" id="KW-0547">Nucleotide-binding</keyword>
<keyword evidence="9" id="KW-1133">Transmembrane helix</keyword>
<evidence type="ECO:0000256" key="2">
    <source>
        <dbReference type="ARBA" id="ARBA00012438"/>
    </source>
</evidence>
<feature type="domain" description="Signal transduction histidine kinase subgroup 3 dimerisation and phosphoacceptor" evidence="10">
    <location>
        <begin position="207"/>
        <end position="266"/>
    </location>
</feature>
<dbReference type="GO" id="GO:0000155">
    <property type="term" value="F:phosphorelay sensor kinase activity"/>
    <property type="evidence" value="ECO:0007669"/>
    <property type="project" value="InterPro"/>
</dbReference>
<evidence type="ECO:0000256" key="4">
    <source>
        <dbReference type="ARBA" id="ARBA00022679"/>
    </source>
</evidence>
<name>A0A371P1X6_9ACTN</name>
<feature type="transmembrane region" description="Helical" evidence="9">
    <location>
        <begin position="6"/>
        <end position="27"/>
    </location>
</feature>
<dbReference type="InterPro" id="IPR050482">
    <property type="entry name" value="Sensor_HK_TwoCompSys"/>
</dbReference>
<dbReference type="Gene3D" id="3.30.565.10">
    <property type="entry name" value="Histidine kinase-like ATPase, C-terminal domain"/>
    <property type="match status" value="1"/>
</dbReference>
<accession>A0A371P1X6</accession>
<reference evidence="11 12" key="1">
    <citation type="submission" date="2018-08" db="EMBL/GenBank/DDBJ databases">
        <title>Aeromicrobium sp. M2KJ-4, whole genome shotgun sequence.</title>
        <authorList>
            <person name="Tuo L."/>
        </authorList>
    </citation>
    <scope>NUCLEOTIDE SEQUENCE [LARGE SCALE GENOMIC DNA]</scope>
    <source>
        <strain evidence="11 12">M2KJ-4</strain>
    </source>
</reference>
<dbReference type="Gene3D" id="1.20.5.1930">
    <property type="match status" value="1"/>
</dbReference>
<keyword evidence="3" id="KW-0597">Phosphoprotein</keyword>
<dbReference type="EC" id="2.7.13.3" evidence="2"/>
<evidence type="ECO:0000313" key="11">
    <source>
        <dbReference type="EMBL" id="REK69964.1"/>
    </source>
</evidence>
<dbReference type="SUPFAM" id="SSF55874">
    <property type="entry name" value="ATPase domain of HSP90 chaperone/DNA topoisomerase II/histidine kinase"/>
    <property type="match status" value="1"/>
</dbReference>
<keyword evidence="6" id="KW-0418">Kinase</keyword>
<feature type="transmembrane region" description="Helical" evidence="9">
    <location>
        <begin position="143"/>
        <end position="166"/>
    </location>
</feature>
<dbReference type="EMBL" id="QUBR01000002">
    <property type="protein sequence ID" value="REK69964.1"/>
    <property type="molecule type" value="Genomic_DNA"/>
</dbReference>
<keyword evidence="9" id="KW-0812">Transmembrane</keyword>
<dbReference type="GO" id="GO:0005524">
    <property type="term" value="F:ATP binding"/>
    <property type="evidence" value="ECO:0007669"/>
    <property type="project" value="UniProtKB-KW"/>
</dbReference>
<organism evidence="11 12">
    <name type="scientific">Aeromicrobium endophyticum</name>
    <dbReference type="NCBI Taxonomy" id="2292704"/>
    <lineage>
        <taxon>Bacteria</taxon>
        <taxon>Bacillati</taxon>
        <taxon>Actinomycetota</taxon>
        <taxon>Actinomycetes</taxon>
        <taxon>Propionibacteriales</taxon>
        <taxon>Nocardioidaceae</taxon>
        <taxon>Aeromicrobium</taxon>
    </lineage>
</organism>